<evidence type="ECO:0000256" key="12">
    <source>
        <dbReference type="SAM" id="Coils"/>
    </source>
</evidence>
<evidence type="ECO:0000256" key="13">
    <source>
        <dbReference type="SAM" id="Phobius"/>
    </source>
</evidence>
<dbReference type="SUPFAM" id="SSF158472">
    <property type="entry name" value="HAMP domain-like"/>
    <property type="match status" value="1"/>
</dbReference>
<evidence type="ECO:0000259" key="14">
    <source>
        <dbReference type="PROSITE" id="PS50885"/>
    </source>
</evidence>
<evidence type="ECO:0000256" key="8">
    <source>
        <dbReference type="ARBA" id="ARBA00022840"/>
    </source>
</evidence>
<keyword evidence="7 15" id="KW-0418">Kinase</keyword>
<dbReference type="GO" id="GO:0000155">
    <property type="term" value="F:phosphorelay sensor kinase activity"/>
    <property type="evidence" value="ECO:0007669"/>
    <property type="project" value="InterPro"/>
</dbReference>
<evidence type="ECO:0000256" key="4">
    <source>
        <dbReference type="ARBA" id="ARBA00022679"/>
    </source>
</evidence>
<evidence type="ECO:0000256" key="6">
    <source>
        <dbReference type="ARBA" id="ARBA00022741"/>
    </source>
</evidence>
<keyword evidence="5 13" id="KW-0812">Transmembrane</keyword>
<name>A0A927H8E8_9BACL</name>
<feature type="domain" description="HAMP" evidence="14">
    <location>
        <begin position="324"/>
        <end position="376"/>
    </location>
</feature>
<comment type="subcellular location">
    <subcellularLocation>
        <location evidence="1">Cell membrane</location>
        <topology evidence="1">Multi-pass membrane protein</topology>
    </subcellularLocation>
</comment>
<dbReference type="SUPFAM" id="SSF55874">
    <property type="entry name" value="ATPase domain of HSP90 chaperone/DNA topoisomerase II/histidine kinase"/>
    <property type="match status" value="1"/>
</dbReference>
<feature type="transmembrane region" description="Helical" evidence="13">
    <location>
        <begin position="12"/>
        <end position="34"/>
    </location>
</feature>
<dbReference type="SMART" id="SM00304">
    <property type="entry name" value="HAMP"/>
    <property type="match status" value="1"/>
</dbReference>
<keyword evidence="4" id="KW-0808">Transferase</keyword>
<dbReference type="EMBL" id="JACXIY010000033">
    <property type="protein sequence ID" value="MBD2871608.1"/>
    <property type="molecule type" value="Genomic_DNA"/>
</dbReference>
<dbReference type="InterPro" id="IPR036890">
    <property type="entry name" value="HATPase_C_sf"/>
</dbReference>
<keyword evidence="2" id="KW-1003">Cell membrane</keyword>
<dbReference type="AlphaFoldDB" id="A0A927H8E8"/>
<gene>
    <name evidence="15" type="ORF">IDH41_23745</name>
</gene>
<comment type="caution">
    <text evidence="15">The sequence shown here is derived from an EMBL/GenBank/DDBJ whole genome shotgun (WGS) entry which is preliminary data.</text>
</comment>
<dbReference type="InterPro" id="IPR003594">
    <property type="entry name" value="HATPase_dom"/>
</dbReference>
<dbReference type="Pfam" id="PF00672">
    <property type="entry name" value="HAMP"/>
    <property type="match status" value="1"/>
</dbReference>
<evidence type="ECO:0000256" key="7">
    <source>
        <dbReference type="ARBA" id="ARBA00022777"/>
    </source>
</evidence>
<keyword evidence="9 13" id="KW-1133">Transmembrane helix</keyword>
<keyword evidence="8" id="KW-0067">ATP-binding</keyword>
<proteinExistence type="predicted"/>
<keyword evidence="12" id="KW-0175">Coiled coil</keyword>
<reference evidence="15" key="1">
    <citation type="submission" date="2020-09" db="EMBL/GenBank/DDBJ databases">
        <title>A novel bacterium of genus Paenibacillus, isolated from South China Sea.</title>
        <authorList>
            <person name="Huang H."/>
            <person name="Mo K."/>
            <person name="Hu Y."/>
        </authorList>
    </citation>
    <scope>NUCLEOTIDE SEQUENCE</scope>
    <source>
        <strain evidence="15">IB182493</strain>
    </source>
</reference>
<dbReference type="GO" id="GO:0005524">
    <property type="term" value="F:ATP binding"/>
    <property type="evidence" value="ECO:0007669"/>
    <property type="project" value="UniProtKB-KW"/>
</dbReference>
<evidence type="ECO:0000256" key="5">
    <source>
        <dbReference type="ARBA" id="ARBA00022692"/>
    </source>
</evidence>
<evidence type="ECO:0000256" key="11">
    <source>
        <dbReference type="ARBA" id="ARBA00023136"/>
    </source>
</evidence>
<evidence type="ECO:0000256" key="3">
    <source>
        <dbReference type="ARBA" id="ARBA00022553"/>
    </source>
</evidence>
<evidence type="ECO:0000256" key="1">
    <source>
        <dbReference type="ARBA" id="ARBA00004651"/>
    </source>
</evidence>
<protein>
    <submittedName>
        <fullName evidence="15">Sensor histidine kinase</fullName>
    </submittedName>
</protein>
<dbReference type="Pfam" id="PF02518">
    <property type="entry name" value="HATPase_c"/>
    <property type="match status" value="1"/>
</dbReference>
<dbReference type="GO" id="GO:0005886">
    <property type="term" value="C:plasma membrane"/>
    <property type="evidence" value="ECO:0007669"/>
    <property type="project" value="UniProtKB-SubCell"/>
</dbReference>
<feature type="transmembrane region" description="Helical" evidence="13">
    <location>
        <begin position="304"/>
        <end position="322"/>
    </location>
</feature>
<dbReference type="PROSITE" id="PS50885">
    <property type="entry name" value="HAMP"/>
    <property type="match status" value="1"/>
</dbReference>
<dbReference type="Gene3D" id="3.30.565.10">
    <property type="entry name" value="Histidine kinase-like ATPase, C-terminal domain"/>
    <property type="match status" value="1"/>
</dbReference>
<evidence type="ECO:0000313" key="16">
    <source>
        <dbReference type="Proteomes" id="UP000632125"/>
    </source>
</evidence>
<dbReference type="Gene3D" id="6.10.340.10">
    <property type="match status" value="1"/>
</dbReference>
<sequence>MRRLLDRFKYNGLFVKMFVIMVVSLVTVSVTTTWTTINTSERVFMETFSITNSKVIEQIKSNMDSFNYSIVIASNNMSQSGSIRGFLTEGDGDSISRNKAYYSMSQQMKRFISGVDAYDVGITITGVNGRSYATDRSYWPLTDDEIRKHPITARTLEEPRRLMYQYDDAQRSDNPEAGPTIVASKALIDRTTDFVYGTMYFSIPEREFRRFYESFTSLGNDVVVLDGEGTIVSANRPERIGMPAADLLGYAKQIEDERLPYKDADIMGHEQIVLSEHLSSFDLYVVNLIDKETAIGQLIDTKTIALSVMAITLAAVIIVFVISRRMTKSLSRLVKQISTISKYEFDHHVTVGGSYETRQLARAFNDMLDELQEYVKELVQTQKQQRNAELEALQQQINPHFLYNTLASVKFMVQQGSKEKAAETINALISLLQNAIGNISETIPLSQELVNLKNYVFINHVRYGDRIKVNYFIAPDCMGCHVPKLIIQPFIENAFFHAFNRKPEGHIYIMVAREADALQCEVVDNGDGMADAVSGSPLPSPKSKRQLFTGIGVRNVHDRIKLLYGEAYGVTVTSEPGEGTKVKIRLPALKE</sequence>
<dbReference type="PANTHER" id="PTHR34220:SF11">
    <property type="entry name" value="SENSOR PROTEIN KINASE HPTS"/>
    <property type="match status" value="1"/>
</dbReference>
<evidence type="ECO:0000256" key="2">
    <source>
        <dbReference type="ARBA" id="ARBA00022475"/>
    </source>
</evidence>
<dbReference type="PANTHER" id="PTHR34220">
    <property type="entry name" value="SENSOR HISTIDINE KINASE YPDA"/>
    <property type="match status" value="1"/>
</dbReference>
<dbReference type="Pfam" id="PF06580">
    <property type="entry name" value="His_kinase"/>
    <property type="match status" value="1"/>
</dbReference>
<evidence type="ECO:0000313" key="15">
    <source>
        <dbReference type="EMBL" id="MBD2871608.1"/>
    </source>
</evidence>
<feature type="coiled-coil region" evidence="12">
    <location>
        <begin position="364"/>
        <end position="396"/>
    </location>
</feature>
<dbReference type="CDD" id="cd06225">
    <property type="entry name" value="HAMP"/>
    <property type="match status" value="1"/>
</dbReference>
<keyword evidence="16" id="KW-1185">Reference proteome</keyword>
<keyword evidence="3" id="KW-0597">Phosphoprotein</keyword>
<keyword evidence="6" id="KW-0547">Nucleotide-binding</keyword>
<dbReference type="Proteomes" id="UP000632125">
    <property type="component" value="Unassembled WGS sequence"/>
</dbReference>
<organism evidence="15 16">
    <name type="scientific">Paenibacillus arenilitoris</name>
    <dbReference type="NCBI Taxonomy" id="2772299"/>
    <lineage>
        <taxon>Bacteria</taxon>
        <taxon>Bacillati</taxon>
        <taxon>Bacillota</taxon>
        <taxon>Bacilli</taxon>
        <taxon>Bacillales</taxon>
        <taxon>Paenibacillaceae</taxon>
        <taxon>Paenibacillus</taxon>
    </lineage>
</organism>
<evidence type="ECO:0000256" key="9">
    <source>
        <dbReference type="ARBA" id="ARBA00022989"/>
    </source>
</evidence>
<accession>A0A927H8E8</accession>
<evidence type="ECO:0000256" key="10">
    <source>
        <dbReference type="ARBA" id="ARBA00023012"/>
    </source>
</evidence>
<dbReference type="InterPro" id="IPR050640">
    <property type="entry name" value="Bact_2-comp_sensor_kinase"/>
</dbReference>
<dbReference type="InterPro" id="IPR010559">
    <property type="entry name" value="Sig_transdc_His_kin_internal"/>
</dbReference>
<keyword evidence="10" id="KW-0902">Two-component regulatory system</keyword>
<dbReference type="InterPro" id="IPR003660">
    <property type="entry name" value="HAMP_dom"/>
</dbReference>
<dbReference type="RefSeq" id="WP_190865556.1">
    <property type="nucleotide sequence ID" value="NZ_JACXIY010000033.1"/>
</dbReference>
<keyword evidence="11 13" id="KW-0472">Membrane</keyword>